<dbReference type="STRING" id="1507870.A0A1V8SQ71"/>
<organism evidence="4 5">
    <name type="scientific">Cryoendolithus antarcticus</name>
    <dbReference type="NCBI Taxonomy" id="1507870"/>
    <lineage>
        <taxon>Eukaryota</taxon>
        <taxon>Fungi</taxon>
        <taxon>Dikarya</taxon>
        <taxon>Ascomycota</taxon>
        <taxon>Pezizomycotina</taxon>
        <taxon>Dothideomycetes</taxon>
        <taxon>Dothideomycetidae</taxon>
        <taxon>Cladosporiales</taxon>
        <taxon>Cladosporiaceae</taxon>
        <taxon>Cryoendolithus</taxon>
    </lineage>
</organism>
<evidence type="ECO:0000256" key="2">
    <source>
        <dbReference type="SAM" id="MobiDB-lite"/>
    </source>
</evidence>
<name>A0A1V8SQ71_9PEZI</name>
<keyword evidence="1" id="KW-0378">Hydrolase</keyword>
<dbReference type="InterPro" id="IPR008979">
    <property type="entry name" value="Galactose-bd-like_sf"/>
</dbReference>
<evidence type="ECO:0000313" key="4">
    <source>
        <dbReference type="EMBL" id="OQO01303.1"/>
    </source>
</evidence>
<feature type="domain" description="Xaa-Pro dipeptidyl-peptidase C-terminal" evidence="3">
    <location>
        <begin position="667"/>
        <end position="936"/>
    </location>
</feature>
<dbReference type="PANTHER" id="PTHR43056">
    <property type="entry name" value="PEPTIDASE S9 PROLYL OLIGOPEPTIDASE"/>
    <property type="match status" value="1"/>
</dbReference>
<dbReference type="InterPro" id="IPR029058">
    <property type="entry name" value="AB_hydrolase_fold"/>
</dbReference>
<evidence type="ECO:0000313" key="5">
    <source>
        <dbReference type="Proteomes" id="UP000192596"/>
    </source>
</evidence>
<protein>
    <recommendedName>
        <fullName evidence="3">Xaa-Pro dipeptidyl-peptidase C-terminal domain-containing protein</fullName>
    </recommendedName>
</protein>
<evidence type="ECO:0000259" key="3">
    <source>
        <dbReference type="SMART" id="SM00939"/>
    </source>
</evidence>
<dbReference type="GO" id="GO:0008239">
    <property type="term" value="F:dipeptidyl-peptidase activity"/>
    <property type="evidence" value="ECO:0007669"/>
    <property type="project" value="InterPro"/>
</dbReference>
<evidence type="ECO:0000256" key="1">
    <source>
        <dbReference type="ARBA" id="ARBA00022801"/>
    </source>
</evidence>
<dbReference type="InterPro" id="IPR013736">
    <property type="entry name" value="Xaa-Pro_dipept_C"/>
</dbReference>
<sequence length="945" mass="104049">MAATVYSGRKPRQSHTAIHRTDMGVWPAERHPTRWDVEEANQVPSSDLTERFRSALLYGEDDDLVATAMTFDLEDYALQDLPLSQTGYTYPMILLSSLPKLPSDYDLSTISHSYAQIFEEHAFVKELGVGTLPVSARPPHLQLAIACVAAAISDPSVDGTEGSVAGDLFHAGLKLWIVILEVDNREARNAKAILAALLLSTYGTLSPDLLIRMKTSALICNIVTMSRRLRLTDPALSAYTTLNITERDLAGKSSLLCYMLLVDTMHALQTNDIPKYSVDELAFTMPQSGHSFRTTYIGILHGCDLPDDLSATEDALLLLTALLAHSLYLQKSFEAPFAVQTPPHCSPYRPLCLETEFTNRQATINAALNVWEARFGNTMSQDVLALFHFTRLQLLVPQISDLSLFAEQQLVGGIAPTFHDIPPEAVKLAWSVLANVEDSPTIQGKKLAIWLPVVLYLAALVVWRADSGDGKNGGHGGSFSEVPDDHKSPHSAWETPDPGFWTRNGYAIVRADEVGLGQSPGVLDTMSRGTSLAFAGVIEWAADQPWSSGKVLKNQYGRPGRAAKSWCPDTIEGSLDDDTLNKNCHDQTVENAQSRFLDDDYYATRDYNMADIEVPLLSVGNWGGVLLHLRGNVEGFVNAGSAVKYLRFITGRHDLPFYTPECVELQKSFLDAFLKGHDPKGWSRGEQPLVEYKVRVGDVGFNDAAAEAIYPTRCAPAWPPPNTQYTKYYLTSSHELTASHDDAITSQGTASFEALGNLKHPRLVSFTSKPFDSEVEFTGHIVTHLNVSVTAHEGATSTPSDIDLFVTLRHLDSSGKEIHYTGTVGDPVPVTKGWLRCSLRAVDTSHPRHKPWLPYRTYRSSDQLPVKPGEVYGVDLELWPTNVMVLPAEKLVFEVSSGDTQGAGLFEHNHPVDRSTEKFTGVNHVHFENGRANWVMMPVIPTSGN</sequence>
<dbReference type="Pfam" id="PF08530">
    <property type="entry name" value="PepX_C"/>
    <property type="match status" value="1"/>
</dbReference>
<dbReference type="SUPFAM" id="SSF49785">
    <property type="entry name" value="Galactose-binding domain-like"/>
    <property type="match status" value="1"/>
</dbReference>
<dbReference type="Proteomes" id="UP000192596">
    <property type="component" value="Unassembled WGS sequence"/>
</dbReference>
<proteinExistence type="predicted"/>
<accession>A0A1V8SQ71</accession>
<gene>
    <name evidence="4" type="ORF">B0A48_12856</name>
</gene>
<dbReference type="OrthoDB" id="416441at2759"/>
<dbReference type="Pfam" id="PF02129">
    <property type="entry name" value="Peptidase_S15"/>
    <property type="match status" value="1"/>
</dbReference>
<dbReference type="EMBL" id="NAJO01000031">
    <property type="protein sequence ID" value="OQO01303.1"/>
    <property type="molecule type" value="Genomic_DNA"/>
</dbReference>
<dbReference type="InParanoid" id="A0A1V8SQ71"/>
<dbReference type="InterPro" id="IPR050585">
    <property type="entry name" value="Xaa-Pro_dipeptidyl-ppase/CocE"/>
</dbReference>
<dbReference type="InterPro" id="IPR000383">
    <property type="entry name" value="Xaa-Pro-like_dom"/>
</dbReference>
<dbReference type="Gene3D" id="3.40.50.1820">
    <property type="entry name" value="alpha/beta hydrolase"/>
    <property type="match status" value="2"/>
</dbReference>
<dbReference type="PANTHER" id="PTHR43056:SF10">
    <property type="entry name" value="COCE_NOND FAMILY, PUTATIVE (AFU_ORTHOLOGUE AFUA_7G00600)-RELATED"/>
    <property type="match status" value="1"/>
</dbReference>
<keyword evidence="5" id="KW-1185">Reference proteome</keyword>
<reference evidence="5" key="1">
    <citation type="submission" date="2017-03" db="EMBL/GenBank/DDBJ databases">
        <title>Genomes of endolithic fungi from Antarctica.</title>
        <authorList>
            <person name="Coleine C."/>
            <person name="Masonjones S."/>
            <person name="Stajich J.E."/>
        </authorList>
    </citation>
    <scope>NUCLEOTIDE SEQUENCE [LARGE SCALE GENOMIC DNA]</scope>
    <source>
        <strain evidence="5">CCFEE 5527</strain>
    </source>
</reference>
<feature type="region of interest" description="Disordered" evidence="2">
    <location>
        <begin position="472"/>
        <end position="496"/>
    </location>
</feature>
<dbReference type="Gene3D" id="2.60.120.260">
    <property type="entry name" value="Galactose-binding domain-like"/>
    <property type="match status" value="1"/>
</dbReference>
<comment type="caution">
    <text evidence="4">The sequence shown here is derived from an EMBL/GenBank/DDBJ whole genome shotgun (WGS) entry which is preliminary data.</text>
</comment>
<dbReference type="AlphaFoldDB" id="A0A1V8SQ71"/>
<dbReference type="SUPFAM" id="SSF53474">
    <property type="entry name" value="alpha/beta-Hydrolases"/>
    <property type="match status" value="1"/>
</dbReference>
<dbReference type="SMART" id="SM00939">
    <property type="entry name" value="PepX_C"/>
    <property type="match status" value="1"/>
</dbReference>